<dbReference type="EMBL" id="JACEIK010006189">
    <property type="protein sequence ID" value="MCE2055219.1"/>
    <property type="molecule type" value="Genomic_DNA"/>
</dbReference>
<evidence type="ECO:0000313" key="2">
    <source>
        <dbReference type="Proteomes" id="UP000823775"/>
    </source>
</evidence>
<evidence type="ECO:0000313" key="1">
    <source>
        <dbReference type="EMBL" id="MCE2055219.1"/>
    </source>
</evidence>
<evidence type="ECO:0008006" key="3">
    <source>
        <dbReference type="Google" id="ProtNLM"/>
    </source>
</evidence>
<sequence length="70" mass="7716">YSRKDSHFMAIKTRSGKKLSVTTPIGVEQVAKLALETELVAKYKVKKQKPAKLVDLAVTENNEGDEGKAK</sequence>
<comment type="caution">
    <text evidence="1">The sequence shown here is derived from an EMBL/GenBank/DDBJ whole genome shotgun (WGS) entry which is preliminary data.</text>
</comment>
<reference evidence="1 2" key="1">
    <citation type="journal article" date="2021" name="BMC Genomics">
        <title>Datura genome reveals duplications of psychoactive alkaloid biosynthetic genes and high mutation rate following tissue culture.</title>
        <authorList>
            <person name="Rajewski A."/>
            <person name="Carter-House D."/>
            <person name="Stajich J."/>
            <person name="Litt A."/>
        </authorList>
    </citation>
    <scope>NUCLEOTIDE SEQUENCE [LARGE SCALE GENOMIC DNA]</scope>
    <source>
        <strain evidence="1">AR-01</strain>
    </source>
</reference>
<protein>
    <recommendedName>
        <fullName evidence="3">50S ribosomal protein L22</fullName>
    </recommendedName>
</protein>
<proteinExistence type="predicted"/>
<dbReference type="Proteomes" id="UP000823775">
    <property type="component" value="Unassembled WGS sequence"/>
</dbReference>
<name>A0ABS8W318_DATST</name>
<organism evidence="1 2">
    <name type="scientific">Datura stramonium</name>
    <name type="common">Jimsonweed</name>
    <name type="synonym">Common thornapple</name>
    <dbReference type="NCBI Taxonomy" id="4076"/>
    <lineage>
        <taxon>Eukaryota</taxon>
        <taxon>Viridiplantae</taxon>
        <taxon>Streptophyta</taxon>
        <taxon>Embryophyta</taxon>
        <taxon>Tracheophyta</taxon>
        <taxon>Spermatophyta</taxon>
        <taxon>Magnoliopsida</taxon>
        <taxon>eudicotyledons</taxon>
        <taxon>Gunneridae</taxon>
        <taxon>Pentapetalae</taxon>
        <taxon>asterids</taxon>
        <taxon>lamiids</taxon>
        <taxon>Solanales</taxon>
        <taxon>Solanaceae</taxon>
        <taxon>Solanoideae</taxon>
        <taxon>Datureae</taxon>
        <taxon>Datura</taxon>
    </lineage>
</organism>
<gene>
    <name evidence="1" type="ORF">HAX54_042198</name>
</gene>
<keyword evidence="2" id="KW-1185">Reference proteome</keyword>
<accession>A0ABS8W318</accession>
<feature type="non-terminal residue" evidence="1">
    <location>
        <position position="1"/>
    </location>
</feature>